<sequence>MGIKGPMRDEAIRRRNVFNFMMTCDIYGTQVMMLPFLSKVHKTPSPRSPRRSYHETSLGQQPLTRAIRFNHPNIERIIKFFRKRNPVAPWGSQTYPCFQRGHMPMMKMPQGIVILRIFGLCQIQHPQFEIIIDCLGDHIKIKLFSLTGHIEHVKGQTFRRRIRQPIFHAESVTFRFLELLVVLIQKEFVRKTLRRNPTQNTANGAGQFHRINQVFVRHLIIQPQPQPTGRPIRFPLQLAMPIDTGTVHICSSLSRQVTVPVLYPTRRGALEALHPSRGQTCRKGLYVA</sequence>
<accession>A0A8J8SVA4</accession>
<evidence type="ECO:0000313" key="1">
    <source>
        <dbReference type="EMBL" id="TNV71703.1"/>
    </source>
</evidence>
<name>A0A8J8SVA4_HALGN</name>
<keyword evidence="2" id="KW-1185">Reference proteome</keyword>
<reference evidence="1" key="1">
    <citation type="submission" date="2019-06" db="EMBL/GenBank/DDBJ databases">
        <authorList>
            <person name="Zheng W."/>
        </authorList>
    </citation>
    <scope>NUCLEOTIDE SEQUENCE</scope>
    <source>
        <strain evidence="1">QDHG01</strain>
    </source>
</reference>
<comment type="caution">
    <text evidence="1">The sequence shown here is derived from an EMBL/GenBank/DDBJ whole genome shotgun (WGS) entry which is preliminary data.</text>
</comment>
<dbReference type="AlphaFoldDB" id="A0A8J8SVA4"/>
<dbReference type="Proteomes" id="UP000785679">
    <property type="component" value="Unassembled WGS sequence"/>
</dbReference>
<organism evidence="1 2">
    <name type="scientific">Halteria grandinella</name>
    <dbReference type="NCBI Taxonomy" id="5974"/>
    <lineage>
        <taxon>Eukaryota</taxon>
        <taxon>Sar</taxon>
        <taxon>Alveolata</taxon>
        <taxon>Ciliophora</taxon>
        <taxon>Intramacronucleata</taxon>
        <taxon>Spirotrichea</taxon>
        <taxon>Stichotrichia</taxon>
        <taxon>Sporadotrichida</taxon>
        <taxon>Halteriidae</taxon>
        <taxon>Halteria</taxon>
    </lineage>
</organism>
<dbReference type="EMBL" id="RRYP01029736">
    <property type="protein sequence ID" value="TNV71703.1"/>
    <property type="molecule type" value="Genomic_DNA"/>
</dbReference>
<proteinExistence type="predicted"/>
<evidence type="ECO:0000313" key="2">
    <source>
        <dbReference type="Proteomes" id="UP000785679"/>
    </source>
</evidence>
<gene>
    <name evidence="1" type="ORF">FGO68_gene6849</name>
</gene>
<protein>
    <submittedName>
        <fullName evidence="1">Uncharacterized protein</fullName>
    </submittedName>
</protein>